<dbReference type="SUPFAM" id="SSF52540">
    <property type="entry name" value="P-loop containing nucleoside triphosphate hydrolases"/>
    <property type="match status" value="1"/>
</dbReference>
<dbReference type="RefSeq" id="WP_167484933.1">
    <property type="nucleotide sequence ID" value="NZ_CP046173.1"/>
</dbReference>
<keyword evidence="3" id="KW-0547">Nucleotide-binding</keyword>
<dbReference type="PANTHER" id="PTHR43335">
    <property type="entry name" value="ABC TRANSPORTER, ATP-BINDING PROTEIN"/>
    <property type="match status" value="1"/>
</dbReference>
<dbReference type="EMBL" id="CP046173">
    <property type="protein sequence ID" value="QIS17542.1"/>
    <property type="molecule type" value="Genomic_DNA"/>
</dbReference>
<dbReference type="PROSITE" id="PS50893">
    <property type="entry name" value="ABC_TRANSPORTER_2"/>
    <property type="match status" value="1"/>
</dbReference>
<dbReference type="InterPro" id="IPR003593">
    <property type="entry name" value="AAA+_ATPase"/>
</dbReference>
<gene>
    <name evidence="6" type="ORF">F6W96_03715</name>
</gene>
<evidence type="ECO:0000256" key="4">
    <source>
        <dbReference type="ARBA" id="ARBA00022840"/>
    </source>
</evidence>
<dbReference type="Gene3D" id="3.40.50.300">
    <property type="entry name" value="P-loop containing nucleotide triphosphate hydrolases"/>
    <property type="match status" value="1"/>
</dbReference>
<comment type="similarity">
    <text evidence="1">Belongs to the ABC transporter superfamily.</text>
</comment>
<dbReference type="AlphaFoldDB" id="A0A6G9YWG7"/>
<feature type="domain" description="ABC transporter" evidence="5">
    <location>
        <begin position="3"/>
        <end position="226"/>
    </location>
</feature>
<name>A0A6G9YWG7_9NOCA</name>
<evidence type="ECO:0000256" key="1">
    <source>
        <dbReference type="ARBA" id="ARBA00005417"/>
    </source>
</evidence>
<dbReference type="Pfam" id="PF00005">
    <property type="entry name" value="ABC_tran"/>
    <property type="match status" value="1"/>
</dbReference>
<accession>A0A6G9YWG7</accession>
<dbReference type="Proteomes" id="UP000500953">
    <property type="component" value="Chromosome"/>
</dbReference>
<evidence type="ECO:0000313" key="6">
    <source>
        <dbReference type="EMBL" id="QIS17542.1"/>
    </source>
</evidence>
<proteinExistence type="inferred from homology"/>
<keyword evidence="4 6" id="KW-0067">ATP-binding</keyword>
<evidence type="ECO:0000259" key="5">
    <source>
        <dbReference type="PROSITE" id="PS50893"/>
    </source>
</evidence>
<protein>
    <submittedName>
        <fullName evidence="6">ATP-binding cassette domain-containing protein</fullName>
    </submittedName>
</protein>
<dbReference type="PANTHER" id="PTHR43335:SF4">
    <property type="entry name" value="ABC TRANSPORTER, ATP-BINDING PROTEIN"/>
    <property type="match status" value="1"/>
</dbReference>
<dbReference type="InterPro" id="IPR003439">
    <property type="entry name" value="ABC_transporter-like_ATP-bd"/>
</dbReference>
<dbReference type="SMART" id="SM00382">
    <property type="entry name" value="AAA"/>
    <property type="match status" value="1"/>
</dbReference>
<sequence length="231" mass="24244">MIVDMHGIGKRFGRVQALTDITLSVAPGTVYGLLGPNGAGKTTTLSVLLGLLRPDRGTVRLFGNDWERGALARVGASVDGPSCYGHLTARQNLRVHAHLIGADDAAIDRALAQAGLTGVADRRASGYSTGMRTRLATAIALLGDPELVVLDEPQNGLDPAGIREMRELMRRIAEAGRTVLFSSHVLAEVAATADHIGCIAAGRTVFQGTLADFAPDGDIERAYFALCGVMA</sequence>
<dbReference type="GO" id="GO:0005524">
    <property type="term" value="F:ATP binding"/>
    <property type="evidence" value="ECO:0007669"/>
    <property type="project" value="UniProtKB-KW"/>
</dbReference>
<reference evidence="6 7" key="1">
    <citation type="journal article" date="2019" name="ACS Chem. Biol.">
        <title>Identification and Mobilization of a Cryptic Antibiotic Biosynthesis Gene Locus from a Human-Pathogenic Nocardia Isolate.</title>
        <authorList>
            <person name="Herisse M."/>
            <person name="Ishida K."/>
            <person name="Porter J.L."/>
            <person name="Howden B."/>
            <person name="Hertweck C."/>
            <person name="Stinear T.P."/>
            <person name="Pidot S.J."/>
        </authorList>
    </citation>
    <scope>NUCLEOTIDE SEQUENCE [LARGE SCALE GENOMIC DNA]</scope>
    <source>
        <strain evidence="6 7">AUSMDU00012715</strain>
    </source>
</reference>
<evidence type="ECO:0000256" key="2">
    <source>
        <dbReference type="ARBA" id="ARBA00022448"/>
    </source>
</evidence>
<evidence type="ECO:0000313" key="7">
    <source>
        <dbReference type="Proteomes" id="UP000500953"/>
    </source>
</evidence>
<evidence type="ECO:0000256" key="3">
    <source>
        <dbReference type="ARBA" id="ARBA00022741"/>
    </source>
</evidence>
<dbReference type="GO" id="GO:0016887">
    <property type="term" value="F:ATP hydrolysis activity"/>
    <property type="evidence" value="ECO:0007669"/>
    <property type="project" value="InterPro"/>
</dbReference>
<dbReference type="InterPro" id="IPR027417">
    <property type="entry name" value="P-loop_NTPase"/>
</dbReference>
<keyword evidence="2" id="KW-0813">Transport</keyword>
<organism evidence="6 7">
    <name type="scientific">Nocardia terpenica</name>
    <dbReference type="NCBI Taxonomy" id="455432"/>
    <lineage>
        <taxon>Bacteria</taxon>
        <taxon>Bacillati</taxon>
        <taxon>Actinomycetota</taxon>
        <taxon>Actinomycetes</taxon>
        <taxon>Mycobacteriales</taxon>
        <taxon>Nocardiaceae</taxon>
        <taxon>Nocardia</taxon>
    </lineage>
</organism>